<evidence type="ECO:0000256" key="3">
    <source>
        <dbReference type="ARBA" id="ARBA00023163"/>
    </source>
</evidence>
<gene>
    <name evidence="5" type="ORF">DI556_21035</name>
</gene>
<feature type="domain" description="HTH gntR-type" evidence="4">
    <location>
        <begin position="9"/>
        <end position="77"/>
    </location>
</feature>
<keyword evidence="2" id="KW-0238">DNA-binding</keyword>
<dbReference type="SUPFAM" id="SSF46785">
    <property type="entry name" value="Winged helix' DNA-binding domain"/>
    <property type="match status" value="1"/>
</dbReference>
<dbReference type="Gene3D" id="3.40.1410.10">
    <property type="entry name" value="Chorismate lyase-like"/>
    <property type="match status" value="1"/>
</dbReference>
<dbReference type="PANTHER" id="PTHR44846:SF17">
    <property type="entry name" value="GNTR-FAMILY TRANSCRIPTIONAL REGULATOR"/>
    <property type="match status" value="1"/>
</dbReference>
<comment type="caution">
    <text evidence="5">The sequence shown here is derived from an EMBL/GenBank/DDBJ whole genome shotgun (WGS) entry which is preliminary data.</text>
</comment>
<organism evidence="5 6">
    <name type="scientific">Rhodovulum sulfidophilum</name>
    <name type="common">Rhodobacter sulfidophilus</name>
    <dbReference type="NCBI Taxonomy" id="35806"/>
    <lineage>
        <taxon>Bacteria</taxon>
        <taxon>Pseudomonadati</taxon>
        <taxon>Pseudomonadota</taxon>
        <taxon>Alphaproteobacteria</taxon>
        <taxon>Rhodobacterales</taxon>
        <taxon>Paracoccaceae</taxon>
        <taxon>Rhodovulum</taxon>
    </lineage>
</organism>
<keyword evidence="3" id="KW-0804">Transcription</keyword>
<evidence type="ECO:0000313" key="6">
    <source>
        <dbReference type="Proteomes" id="UP000249185"/>
    </source>
</evidence>
<evidence type="ECO:0000256" key="1">
    <source>
        <dbReference type="ARBA" id="ARBA00023015"/>
    </source>
</evidence>
<name>A0A2W5MY74_RHOSU</name>
<dbReference type="SMART" id="SM00866">
    <property type="entry name" value="UTRA"/>
    <property type="match status" value="1"/>
</dbReference>
<protein>
    <recommendedName>
        <fullName evidence="4">HTH gntR-type domain-containing protein</fullName>
    </recommendedName>
</protein>
<dbReference type="Proteomes" id="UP000249185">
    <property type="component" value="Unassembled WGS sequence"/>
</dbReference>
<proteinExistence type="predicted"/>
<dbReference type="EMBL" id="QFPW01000029">
    <property type="protein sequence ID" value="PZQ46192.1"/>
    <property type="molecule type" value="Genomic_DNA"/>
</dbReference>
<dbReference type="GO" id="GO:0003700">
    <property type="term" value="F:DNA-binding transcription factor activity"/>
    <property type="evidence" value="ECO:0007669"/>
    <property type="project" value="InterPro"/>
</dbReference>
<dbReference type="PROSITE" id="PS50949">
    <property type="entry name" value="HTH_GNTR"/>
    <property type="match status" value="1"/>
</dbReference>
<dbReference type="SMART" id="SM00345">
    <property type="entry name" value="HTH_GNTR"/>
    <property type="match status" value="1"/>
</dbReference>
<dbReference type="InterPro" id="IPR036388">
    <property type="entry name" value="WH-like_DNA-bd_sf"/>
</dbReference>
<dbReference type="InterPro" id="IPR028978">
    <property type="entry name" value="Chorismate_lyase_/UTRA_dom_sf"/>
</dbReference>
<dbReference type="InterPro" id="IPR011663">
    <property type="entry name" value="UTRA"/>
</dbReference>
<dbReference type="AlphaFoldDB" id="A0A2W5MY74"/>
<dbReference type="CDD" id="cd07377">
    <property type="entry name" value="WHTH_GntR"/>
    <property type="match status" value="1"/>
</dbReference>
<dbReference type="PRINTS" id="PR00035">
    <property type="entry name" value="HTHGNTR"/>
</dbReference>
<evidence type="ECO:0000259" key="4">
    <source>
        <dbReference type="PROSITE" id="PS50949"/>
    </source>
</evidence>
<reference evidence="5 6" key="1">
    <citation type="submission" date="2017-08" db="EMBL/GenBank/DDBJ databases">
        <title>Infants hospitalized years apart are colonized by the same room-sourced microbial strains.</title>
        <authorList>
            <person name="Brooks B."/>
            <person name="Olm M.R."/>
            <person name="Firek B.A."/>
            <person name="Baker R."/>
            <person name="Thomas B.C."/>
            <person name="Morowitz M.J."/>
            <person name="Banfield J.F."/>
        </authorList>
    </citation>
    <scope>NUCLEOTIDE SEQUENCE [LARGE SCALE GENOMIC DNA]</scope>
    <source>
        <strain evidence="5">S2_005_002_R2_34</strain>
    </source>
</reference>
<dbReference type="Pfam" id="PF07702">
    <property type="entry name" value="UTRA"/>
    <property type="match status" value="1"/>
</dbReference>
<dbReference type="PANTHER" id="PTHR44846">
    <property type="entry name" value="MANNOSYL-D-GLYCERATE TRANSPORT/METABOLISM SYSTEM REPRESSOR MNGR-RELATED"/>
    <property type="match status" value="1"/>
</dbReference>
<dbReference type="Pfam" id="PF00392">
    <property type="entry name" value="GntR"/>
    <property type="match status" value="1"/>
</dbReference>
<dbReference type="SUPFAM" id="SSF64288">
    <property type="entry name" value="Chorismate lyase-like"/>
    <property type="match status" value="1"/>
</dbReference>
<dbReference type="InterPro" id="IPR050679">
    <property type="entry name" value="Bact_HTH_transcr_reg"/>
</dbReference>
<dbReference type="InterPro" id="IPR000524">
    <property type="entry name" value="Tscrpt_reg_HTH_GntR"/>
</dbReference>
<dbReference type="GO" id="GO:0003677">
    <property type="term" value="F:DNA binding"/>
    <property type="evidence" value="ECO:0007669"/>
    <property type="project" value="UniProtKB-KW"/>
</dbReference>
<dbReference type="GO" id="GO:0045892">
    <property type="term" value="P:negative regulation of DNA-templated transcription"/>
    <property type="evidence" value="ECO:0007669"/>
    <property type="project" value="TreeGrafter"/>
</dbReference>
<evidence type="ECO:0000256" key="2">
    <source>
        <dbReference type="ARBA" id="ARBA00023125"/>
    </source>
</evidence>
<keyword evidence="1" id="KW-0805">Transcription regulation</keyword>
<dbReference type="Gene3D" id="1.10.10.10">
    <property type="entry name" value="Winged helix-like DNA-binding domain superfamily/Winged helix DNA-binding domain"/>
    <property type="match status" value="1"/>
</dbReference>
<dbReference type="InterPro" id="IPR036390">
    <property type="entry name" value="WH_DNA-bd_sf"/>
</dbReference>
<sequence>MWRSGPPSGDLPGRIANAIAEAIAATGMSPGTRLPSEAALAKHIGVSRPTLREGIRILQQAGALDVRHGLGTFVSTAQAQIQDPLERQQSLDVLIRNLGMTSAVRDLSVAIVPAEVDVARSLDLEPESPVLLVNRTRLVDGVPLSVSFEYFATDSVERDFPVLSKFTEGSIYQFLRREFGLTFPGSSVKLGAVNASAAVARKLEIKSREAVLLMRQIHMDVAGKPRLYTISYQNSRIIEFTAHRDEVSR</sequence>
<evidence type="ECO:0000313" key="5">
    <source>
        <dbReference type="EMBL" id="PZQ46192.1"/>
    </source>
</evidence>
<accession>A0A2W5MY74</accession>